<dbReference type="PANTHER" id="PTHR30204:SF67">
    <property type="entry name" value="HTH-TYPE TRANSCRIPTIONAL REGULATOR MLRA-RELATED"/>
    <property type="match status" value="1"/>
</dbReference>
<dbReference type="SMART" id="SM00422">
    <property type="entry name" value="HTH_MERR"/>
    <property type="match status" value="1"/>
</dbReference>
<dbReference type="Gene3D" id="1.10.1660.10">
    <property type="match status" value="1"/>
</dbReference>
<dbReference type="GO" id="GO:0031419">
    <property type="term" value="F:cobalamin binding"/>
    <property type="evidence" value="ECO:0007669"/>
    <property type="project" value="InterPro"/>
</dbReference>
<name>A0A1M4XB42_9BACT</name>
<proteinExistence type="predicted"/>
<keyword evidence="6" id="KW-1185">Reference proteome</keyword>
<dbReference type="InterPro" id="IPR000551">
    <property type="entry name" value="MerR-type_HTH_dom"/>
</dbReference>
<dbReference type="SUPFAM" id="SSF52242">
    <property type="entry name" value="Cobalamin (vitamin B12)-binding domain"/>
    <property type="match status" value="1"/>
</dbReference>
<dbReference type="Gene3D" id="1.10.1240.10">
    <property type="entry name" value="Methionine synthase domain"/>
    <property type="match status" value="1"/>
</dbReference>
<dbReference type="InterPro" id="IPR047057">
    <property type="entry name" value="MerR_fam"/>
</dbReference>
<dbReference type="GO" id="GO:0046872">
    <property type="term" value="F:metal ion binding"/>
    <property type="evidence" value="ECO:0007669"/>
    <property type="project" value="InterPro"/>
</dbReference>
<dbReference type="InterPro" id="IPR003759">
    <property type="entry name" value="Cbl-bd_cap"/>
</dbReference>
<feature type="domain" description="HTH merR-type" evidence="4">
    <location>
        <begin position="16"/>
        <end position="85"/>
    </location>
</feature>
<evidence type="ECO:0000256" key="1">
    <source>
        <dbReference type="ARBA" id="ARBA00023015"/>
    </source>
</evidence>
<dbReference type="Pfam" id="PF13411">
    <property type="entry name" value="MerR_1"/>
    <property type="match status" value="1"/>
</dbReference>
<sequence length="304" mass="35182">MLKCVIGNSVFIHMQEFTIRDIENLTGIKAHTLRIWEQRYDLFTPKRKESQHRIYDNEDLKYLLRISFLYHSGMKVSKIATFSPDQISHLVNQATVGQMNYQVFINQLIEAAIDFNEKRFVEVLNQVTEKIGFEKCVVDLCYPFLVKIGLLWCTNNVIPAQEHFTSYIIQNKIIVETEKLEISNTLPSIVLMSPKEEFHELPLLFINYLLKKSGCATIYLGPNIQIIDAAEVVNRIGIHYVYIHTLTNFTGLDINDYLESVCTTFSDKKIVASGEAIQKVQRSFVNLTLLKTEEQIYDFIKKAK</sequence>
<dbReference type="InterPro" id="IPR036724">
    <property type="entry name" value="Cobalamin-bd_sf"/>
</dbReference>
<keyword evidence="1" id="KW-0805">Transcription regulation</keyword>
<evidence type="ECO:0000259" key="4">
    <source>
        <dbReference type="PROSITE" id="PS50937"/>
    </source>
</evidence>
<evidence type="ECO:0000313" key="5">
    <source>
        <dbReference type="EMBL" id="SHE90768.1"/>
    </source>
</evidence>
<reference evidence="5 6" key="1">
    <citation type="submission" date="2016-11" db="EMBL/GenBank/DDBJ databases">
        <authorList>
            <person name="Jaros S."/>
            <person name="Januszkiewicz K."/>
            <person name="Wedrychowicz H."/>
        </authorList>
    </citation>
    <scope>NUCLEOTIDE SEQUENCE [LARGE SCALE GENOMIC DNA]</scope>
    <source>
        <strain evidence="5 6">DSM 18119</strain>
    </source>
</reference>
<dbReference type="GO" id="GO:0003677">
    <property type="term" value="F:DNA binding"/>
    <property type="evidence" value="ECO:0007669"/>
    <property type="project" value="UniProtKB-KW"/>
</dbReference>
<evidence type="ECO:0000256" key="3">
    <source>
        <dbReference type="ARBA" id="ARBA00023163"/>
    </source>
</evidence>
<organism evidence="5 6">
    <name type="scientific">Flavisolibacter ginsengisoli DSM 18119</name>
    <dbReference type="NCBI Taxonomy" id="1121884"/>
    <lineage>
        <taxon>Bacteria</taxon>
        <taxon>Pseudomonadati</taxon>
        <taxon>Bacteroidota</taxon>
        <taxon>Chitinophagia</taxon>
        <taxon>Chitinophagales</taxon>
        <taxon>Chitinophagaceae</taxon>
        <taxon>Flavisolibacter</taxon>
    </lineage>
</organism>
<dbReference type="GO" id="GO:0003700">
    <property type="term" value="F:DNA-binding transcription factor activity"/>
    <property type="evidence" value="ECO:0007669"/>
    <property type="project" value="InterPro"/>
</dbReference>
<keyword evidence="3" id="KW-0804">Transcription</keyword>
<dbReference type="InterPro" id="IPR009061">
    <property type="entry name" value="DNA-bd_dom_put_sf"/>
</dbReference>
<protein>
    <submittedName>
        <fullName evidence="5">B12 binding domain-containing protein</fullName>
    </submittedName>
</protein>
<dbReference type="EMBL" id="FQUU01000004">
    <property type="protein sequence ID" value="SHE90768.1"/>
    <property type="molecule type" value="Genomic_DNA"/>
</dbReference>
<dbReference type="InterPro" id="IPR036594">
    <property type="entry name" value="Meth_synthase_dom"/>
</dbReference>
<dbReference type="AlphaFoldDB" id="A0A1M4XB42"/>
<dbReference type="CDD" id="cd01104">
    <property type="entry name" value="HTH_MlrA-CarA"/>
    <property type="match status" value="1"/>
</dbReference>
<dbReference type="PANTHER" id="PTHR30204">
    <property type="entry name" value="REDOX-CYCLING DRUG-SENSING TRANSCRIPTIONAL ACTIVATOR SOXR"/>
    <property type="match status" value="1"/>
</dbReference>
<gene>
    <name evidence="5" type="ORF">SAMN02745131_01411</name>
</gene>
<dbReference type="PROSITE" id="PS50937">
    <property type="entry name" value="HTH_MERR_2"/>
    <property type="match status" value="1"/>
</dbReference>
<dbReference type="STRING" id="1121884.SAMN02745131_01411"/>
<dbReference type="Proteomes" id="UP000184048">
    <property type="component" value="Unassembled WGS sequence"/>
</dbReference>
<dbReference type="Pfam" id="PF02607">
    <property type="entry name" value="B12-binding_2"/>
    <property type="match status" value="1"/>
</dbReference>
<keyword evidence="2" id="KW-0238">DNA-binding</keyword>
<evidence type="ECO:0000256" key="2">
    <source>
        <dbReference type="ARBA" id="ARBA00023125"/>
    </source>
</evidence>
<accession>A0A1M4XB42</accession>
<dbReference type="Gene3D" id="3.40.50.280">
    <property type="entry name" value="Cobalamin-binding domain"/>
    <property type="match status" value="1"/>
</dbReference>
<evidence type="ECO:0000313" key="6">
    <source>
        <dbReference type="Proteomes" id="UP000184048"/>
    </source>
</evidence>
<dbReference type="SUPFAM" id="SSF46955">
    <property type="entry name" value="Putative DNA-binding domain"/>
    <property type="match status" value="1"/>
</dbReference>